<dbReference type="InterPro" id="IPR036280">
    <property type="entry name" value="Multihaem_cyt_sf"/>
</dbReference>
<dbReference type="SUPFAM" id="SSF48695">
    <property type="entry name" value="Multiheme cytochromes"/>
    <property type="match status" value="1"/>
</dbReference>
<dbReference type="Proteomes" id="UP001597267">
    <property type="component" value="Unassembled WGS sequence"/>
</dbReference>
<comment type="caution">
    <text evidence="1">The sequence shown here is derived from an EMBL/GenBank/DDBJ whole genome shotgun (WGS) entry which is preliminary data.</text>
</comment>
<name>A0ABW4JBA1_9LACO</name>
<reference evidence="2" key="1">
    <citation type="journal article" date="2019" name="Int. J. Syst. Evol. Microbiol.">
        <title>The Global Catalogue of Microorganisms (GCM) 10K type strain sequencing project: providing services to taxonomists for standard genome sequencing and annotation.</title>
        <authorList>
            <consortium name="The Broad Institute Genomics Platform"/>
            <consortium name="The Broad Institute Genome Sequencing Center for Infectious Disease"/>
            <person name="Wu L."/>
            <person name="Ma J."/>
        </authorList>
    </citation>
    <scope>NUCLEOTIDE SEQUENCE [LARGE SCALE GENOMIC DNA]</scope>
    <source>
        <strain evidence="2">CCM 8896</strain>
    </source>
</reference>
<evidence type="ECO:0000313" key="2">
    <source>
        <dbReference type="Proteomes" id="UP001597267"/>
    </source>
</evidence>
<sequence>MSEHKDQAKTPDFLCPGCHEKITYGLKECPSCHIKIYYRDMSETFWNARKLKLLKNSPAIQ</sequence>
<keyword evidence="2" id="KW-1185">Reference proteome</keyword>
<dbReference type="RefSeq" id="WP_125713258.1">
    <property type="nucleotide sequence ID" value="NZ_JBHTOP010000026.1"/>
</dbReference>
<proteinExistence type="predicted"/>
<protein>
    <submittedName>
        <fullName evidence="1">Uncharacterized protein</fullName>
    </submittedName>
</protein>
<gene>
    <name evidence="1" type="ORF">ACFQ5M_11415</name>
</gene>
<dbReference type="EMBL" id="JBHTOP010000026">
    <property type="protein sequence ID" value="MFD1672710.1"/>
    <property type="molecule type" value="Genomic_DNA"/>
</dbReference>
<accession>A0ABW4JBA1</accession>
<evidence type="ECO:0000313" key="1">
    <source>
        <dbReference type="EMBL" id="MFD1672710.1"/>
    </source>
</evidence>
<organism evidence="1 2">
    <name type="scientific">Agrilactobacillus yilanensis</name>
    <dbReference type="NCBI Taxonomy" id="2485997"/>
    <lineage>
        <taxon>Bacteria</taxon>
        <taxon>Bacillati</taxon>
        <taxon>Bacillota</taxon>
        <taxon>Bacilli</taxon>
        <taxon>Lactobacillales</taxon>
        <taxon>Lactobacillaceae</taxon>
        <taxon>Agrilactobacillus</taxon>
    </lineage>
</organism>